<dbReference type="EMBL" id="CM056744">
    <property type="protein sequence ID" value="KAJ8665254.1"/>
    <property type="molecule type" value="Genomic_DNA"/>
</dbReference>
<comment type="caution">
    <text evidence="1">The sequence shown here is derived from an EMBL/GenBank/DDBJ whole genome shotgun (WGS) entry which is preliminary data.</text>
</comment>
<name>A0ACC2N4L1_9HYME</name>
<accession>A0ACC2N4L1</accession>
<protein>
    <submittedName>
        <fullName evidence="1">Uncharacterized protein</fullName>
    </submittedName>
</protein>
<reference evidence="1" key="1">
    <citation type="submission" date="2023-04" db="EMBL/GenBank/DDBJ databases">
        <title>A chromosome-level genome assembly of the parasitoid wasp Eretmocerus hayati.</title>
        <authorList>
            <person name="Zhong Y."/>
            <person name="Liu S."/>
            <person name="Liu Y."/>
        </authorList>
    </citation>
    <scope>NUCLEOTIDE SEQUENCE</scope>
    <source>
        <strain evidence="1">ZJU_SS_LIU_2023</strain>
    </source>
</reference>
<keyword evidence="2" id="KW-1185">Reference proteome</keyword>
<gene>
    <name evidence="1" type="ORF">QAD02_006916</name>
</gene>
<sequence length="221" mass="25133">MDGPGTITWEEFIKSAEDIVKLSNKISDHWQIVGNKEIPGQAYLARQEKIFVPVDYLADEPERGNRDECDDRRDEEWSEKLDTSTDPYEAFCAKERPLIIEHHILWSMSYSVPVIYFNGWRSDFPGINAVSAESAQRLLADAKLAYSELSQAIHPISGRPYLQLHPCGSRLLMLNAPNSANKLVSWLSAIAPAALNFRLRQEYYHLTIKSGEKFKGDTDCD</sequence>
<evidence type="ECO:0000313" key="1">
    <source>
        <dbReference type="EMBL" id="KAJ8665254.1"/>
    </source>
</evidence>
<proteinExistence type="predicted"/>
<organism evidence="1 2">
    <name type="scientific">Eretmocerus hayati</name>
    <dbReference type="NCBI Taxonomy" id="131215"/>
    <lineage>
        <taxon>Eukaryota</taxon>
        <taxon>Metazoa</taxon>
        <taxon>Ecdysozoa</taxon>
        <taxon>Arthropoda</taxon>
        <taxon>Hexapoda</taxon>
        <taxon>Insecta</taxon>
        <taxon>Pterygota</taxon>
        <taxon>Neoptera</taxon>
        <taxon>Endopterygota</taxon>
        <taxon>Hymenoptera</taxon>
        <taxon>Apocrita</taxon>
        <taxon>Proctotrupomorpha</taxon>
        <taxon>Chalcidoidea</taxon>
        <taxon>Aphelinidae</taxon>
        <taxon>Aphelininae</taxon>
        <taxon>Eretmocerus</taxon>
    </lineage>
</organism>
<evidence type="ECO:0000313" key="2">
    <source>
        <dbReference type="Proteomes" id="UP001239111"/>
    </source>
</evidence>
<dbReference type="Proteomes" id="UP001239111">
    <property type="component" value="Chromosome 4"/>
</dbReference>